<gene>
    <name evidence="2" type="ORF">SAMN05660299_02549</name>
</gene>
<accession>A0A1H0AL91</accession>
<dbReference type="AlphaFoldDB" id="A0A1H0AL91"/>
<evidence type="ECO:0000313" key="2">
    <source>
        <dbReference type="EMBL" id="SDN34342.1"/>
    </source>
</evidence>
<dbReference type="STRING" id="349095.SAMN05660299_02549"/>
<dbReference type="InterPro" id="IPR058739">
    <property type="entry name" value="NicX"/>
</dbReference>
<protein>
    <submittedName>
        <fullName evidence="2">Leucyl aminopeptidase (Aminopeptidase T)</fullName>
    </submittedName>
</protein>
<dbReference type="InterPro" id="IPR052170">
    <property type="entry name" value="M29_Exopeptidase"/>
</dbReference>
<proteinExistence type="predicted"/>
<evidence type="ECO:0000256" key="1">
    <source>
        <dbReference type="ARBA" id="ARBA00022723"/>
    </source>
</evidence>
<evidence type="ECO:0000313" key="3">
    <source>
        <dbReference type="Proteomes" id="UP000199309"/>
    </source>
</evidence>
<reference evidence="2 3" key="1">
    <citation type="submission" date="2016-10" db="EMBL/GenBank/DDBJ databases">
        <authorList>
            <person name="de Groot N.N."/>
        </authorList>
    </citation>
    <scope>NUCLEOTIDE SEQUENCE [LARGE SCALE GENOMIC DNA]</scope>
    <source>
        <strain evidence="2 3">DSM 16981</strain>
    </source>
</reference>
<dbReference type="GO" id="GO:0004177">
    <property type="term" value="F:aminopeptidase activity"/>
    <property type="evidence" value="ECO:0007669"/>
    <property type="project" value="UniProtKB-KW"/>
</dbReference>
<dbReference type="OrthoDB" id="9803993at2"/>
<dbReference type="Pfam" id="PF26233">
    <property type="entry name" value="NicX"/>
    <property type="match status" value="1"/>
</dbReference>
<dbReference type="PANTHER" id="PTHR34448:SF1">
    <property type="entry name" value="BLL6088 PROTEIN"/>
    <property type="match status" value="1"/>
</dbReference>
<keyword evidence="1" id="KW-0479">Metal-binding</keyword>
<dbReference type="RefSeq" id="WP_091652625.1">
    <property type="nucleotide sequence ID" value="NZ_FNHQ01000040.1"/>
</dbReference>
<dbReference type="GO" id="GO:0046872">
    <property type="term" value="F:metal ion binding"/>
    <property type="evidence" value="ECO:0007669"/>
    <property type="project" value="UniProtKB-KW"/>
</dbReference>
<keyword evidence="3" id="KW-1185">Reference proteome</keyword>
<sequence>MTKHYKACDTLIHDCAQCKENEKILIVTDPDSIKIAQAIWDAAEKFPNRSMVMMPTQTMHGQEPPDIITAAMLEADVIFRATKFSISSTDAKRKACSNGARDLNCSDYDLKMLEEGGLTVDFAAQEKKVTKMNALMEGHTIEITTQNGSHFTADITGRKGFPQYGRSLVPGQTSSPPDIECAIGANIGTANGVVFIDGSIPHPKLGLLKEPICFKIKDSKIVDISGGEQAKIFADILASYKNSNVYHIGEIGVGMNPACRLNGRMLEDEGCYGTMHFGVGDDRTFGGTNACPIHLDCVYIKPTLRVDGKIILKDGKLTF</sequence>
<keyword evidence="2" id="KW-0645">Protease</keyword>
<dbReference type="PANTHER" id="PTHR34448">
    <property type="entry name" value="AMINOPEPTIDASE"/>
    <property type="match status" value="1"/>
</dbReference>
<dbReference type="SUPFAM" id="SSF144052">
    <property type="entry name" value="Thermophilic metalloprotease-like"/>
    <property type="match status" value="1"/>
</dbReference>
<dbReference type="Proteomes" id="UP000199309">
    <property type="component" value="Unassembled WGS sequence"/>
</dbReference>
<name>A0A1H0AL91_9FIRM</name>
<keyword evidence="2" id="KW-0031">Aminopeptidase</keyword>
<dbReference type="EMBL" id="FNHQ01000040">
    <property type="protein sequence ID" value="SDN34342.1"/>
    <property type="molecule type" value="Genomic_DNA"/>
</dbReference>
<keyword evidence="2" id="KW-0378">Hydrolase</keyword>
<organism evidence="2 3">
    <name type="scientific">Megasphaera paucivorans</name>
    <dbReference type="NCBI Taxonomy" id="349095"/>
    <lineage>
        <taxon>Bacteria</taxon>
        <taxon>Bacillati</taxon>
        <taxon>Bacillota</taxon>
        <taxon>Negativicutes</taxon>
        <taxon>Veillonellales</taxon>
        <taxon>Veillonellaceae</taxon>
        <taxon>Megasphaera</taxon>
    </lineage>
</organism>